<comment type="similarity">
    <text evidence="2">Belongs to the binding-protein-dependent transport system permease family. CysTW subfamily.</text>
</comment>
<dbReference type="RefSeq" id="WP_369857625.1">
    <property type="nucleotide sequence ID" value="NZ_JBBKTX010000019.1"/>
</dbReference>
<dbReference type="NCBIfam" id="NF007044">
    <property type="entry name" value="PRK09497.1"/>
    <property type="match status" value="1"/>
</dbReference>
<feature type="transmembrane region" description="Helical" evidence="8">
    <location>
        <begin position="202"/>
        <end position="225"/>
    </location>
</feature>
<evidence type="ECO:0000256" key="2">
    <source>
        <dbReference type="ARBA" id="ARBA00007069"/>
    </source>
</evidence>
<feature type="transmembrane region" description="Helical" evidence="8">
    <location>
        <begin position="60"/>
        <end position="87"/>
    </location>
</feature>
<gene>
    <name evidence="10" type="primary">potB</name>
    <name evidence="10" type="ORF">WG929_15085</name>
</gene>
<dbReference type="PANTHER" id="PTHR42929:SF1">
    <property type="entry name" value="INNER MEMBRANE ABC TRANSPORTER PERMEASE PROTEIN YDCU-RELATED"/>
    <property type="match status" value="1"/>
</dbReference>
<comment type="caution">
    <text evidence="10">The sequence shown here is derived from an EMBL/GenBank/DDBJ whole genome shotgun (WGS) entry which is preliminary data.</text>
</comment>
<reference evidence="10 11" key="1">
    <citation type="submission" date="2024-03" db="EMBL/GenBank/DDBJ databases">
        <title>High-quality draft genome sequence of Oceanobacter sp. wDCs-4.</title>
        <authorList>
            <person name="Dong C."/>
        </authorList>
    </citation>
    <scope>NUCLEOTIDE SEQUENCE [LARGE SCALE GENOMIC DNA]</scope>
    <source>
        <strain evidence="11">wDCs-4</strain>
    </source>
</reference>
<dbReference type="CDD" id="cd06261">
    <property type="entry name" value="TM_PBP2"/>
    <property type="match status" value="1"/>
</dbReference>
<dbReference type="InterPro" id="IPR000515">
    <property type="entry name" value="MetI-like"/>
</dbReference>
<proteinExistence type="inferred from homology"/>
<name>A0ABW8NL87_9GAMM</name>
<keyword evidence="3 8" id="KW-0813">Transport</keyword>
<evidence type="ECO:0000256" key="5">
    <source>
        <dbReference type="ARBA" id="ARBA00022692"/>
    </source>
</evidence>
<dbReference type="SUPFAM" id="SSF161098">
    <property type="entry name" value="MetI-like"/>
    <property type="match status" value="1"/>
</dbReference>
<keyword evidence="5 8" id="KW-0812">Transmembrane</keyword>
<evidence type="ECO:0000256" key="1">
    <source>
        <dbReference type="ARBA" id="ARBA00004651"/>
    </source>
</evidence>
<protein>
    <submittedName>
        <fullName evidence="10">Spermidine/putrescine ABC transporter permease PotB</fullName>
    </submittedName>
</protein>
<keyword evidence="4" id="KW-1003">Cell membrane</keyword>
<feature type="transmembrane region" description="Helical" evidence="8">
    <location>
        <begin position="151"/>
        <end position="171"/>
    </location>
</feature>
<accession>A0ABW8NL87</accession>
<evidence type="ECO:0000256" key="6">
    <source>
        <dbReference type="ARBA" id="ARBA00022989"/>
    </source>
</evidence>
<dbReference type="PANTHER" id="PTHR42929">
    <property type="entry name" value="INNER MEMBRANE ABC TRANSPORTER PERMEASE PROTEIN YDCU-RELATED-RELATED"/>
    <property type="match status" value="1"/>
</dbReference>
<dbReference type="Pfam" id="PF00528">
    <property type="entry name" value="BPD_transp_1"/>
    <property type="match status" value="1"/>
</dbReference>
<organism evidence="10 11">
    <name type="scientific">Oceanobacter antarcticus</name>
    <dbReference type="NCBI Taxonomy" id="3133425"/>
    <lineage>
        <taxon>Bacteria</taxon>
        <taxon>Pseudomonadati</taxon>
        <taxon>Pseudomonadota</taxon>
        <taxon>Gammaproteobacteria</taxon>
        <taxon>Oceanospirillales</taxon>
        <taxon>Oceanospirillaceae</taxon>
        <taxon>Oceanobacter</taxon>
    </lineage>
</organism>
<evidence type="ECO:0000259" key="9">
    <source>
        <dbReference type="PROSITE" id="PS50928"/>
    </source>
</evidence>
<evidence type="ECO:0000256" key="3">
    <source>
        <dbReference type="ARBA" id="ARBA00022448"/>
    </source>
</evidence>
<comment type="subcellular location">
    <subcellularLocation>
        <location evidence="1 8">Cell membrane</location>
        <topology evidence="1 8">Multi-pass membrane protein</topology>
    </subcellularLocation>
</comment>
<dbReference type="InterPro" id="IPR035906">
    <property type="entry name" value="MetI-like_sf"/>
</dbReference>
<sequence>MLKHINFRRVVIGLTLGWLGLFVLLPHLMVILTSVFTTDSEHFAVWPITFDNYRQVMDPIYAGVFLDSLVLSGITTLICLAVGYPFAFLLSRMTTTVRALLLFMMVVPFWTNSLIRIYAIKMLLGKKGLFNTLLVGSGIIDQPMQLIYTDFAVIFGLVYILLPFMVLPLMASFDKLDPALIEAGRDLGAGARQRFVQIILPLTMPGVIAGCLIVFLPAMGMFYVADLLGGAKSLLLGNVIKNQFLVARDWPFGSAFSVFLIVLMGLLLWLYFKANQYVQRKGGMDDQNL</sequence>
<evidence type="ECO:0000256" key="4">
    <source>
        <dbReference type="ARBA" id="ARBA00022475"/>
    </source>
</evidence>
<feature type="transmembrane region" description="Helical" evidence="8">
    <location>
        <begin position="99"/>
        <end position="119"/>
    </location>
</feature>
<evidence type="ECO:0000313" key="11">
    <source>
        <dbReference type="Proteomes" id="UP001620597"/>
    </source>
</evidence>
<evidence type="ECO:0000313" key="10">
    <source>
        <dbReference type="EMBL" id="MFK4753738.1"/>
    </source>
</evidence>
<feature type="domain" description="ABC transmembrane type-1" evidence="9">
    <location>
        <begin position="65"/>
        <end position="271"/>
    </location>
</feature>
<evidence type="ECO:0000256" key="7">
    <source>
        <dbReference type="ARBA" id="ARBA00023136"/>
    </source>
</evidence>
<feature type="transmembrane region" description="Helical" evidence="8">
    <location>
        <begin position="12"/>
        <end position="36"/>
    </location>
</feature>
<keyword evidence="7 8" id="KW-0472">Membrane</keyword>
<dbReference type="Gene3D" id="1.10.3720.10">
    <property type="entry name" value="MetI-like"/>
    <property type="match status" value="1"/>
</dbReference>
<dbReference type="Proteomes" id="UP001620597">
    <property type="component" value="Unassembled WGS sequence"/>
</dbReference>
<dbReference type="EMBL" id="JBBKTX010000019">
    <property type="protein sequence ID" value="MFK4753738.1"/>
    <property type="molecule type" value="Genomic_DNA"/>
</dbReference>
<feature type="transmembrane region" description="Helical" evidence="8">
    <location>
        <begin position="252"/>
        <end position="272"/>
    </location>
</feature>
<keyword evidence="11" id="KW-1185">Reference proteome</keyword>
<dbReference type="PROSITE" id="PS50928">
    <property type="entry name" value="ABC_TM1"/>
    <property type="match status" value="1"/>
</dbReference>
<evidence type="ECO:0000256" key="8">
    <source>
        <dbReference type="RuleBase" id="RU363032"/>
    </source>
</evidence>
<keyword evidence="6 8" id="KW-1133">Transmembrane helix</keyword>